<dbReference type="Gramene" id="PVH34942">
    <property type="protein sequence ID" value="PVH34942"/>
    <property type="gene ID" value="PAHAL_7G070900"/>
</dbReference>
<dbReference type="PANTHER" id="PTHR46250">
    <property type="entry name" value="MYB/SANT-LIKE DNA-BINDING DOMAIN PROTEIN-RELATED"/>
    <property type="match status" value="1"/>
</dbReference>
<reference evidence="3" key="1">
    <citation type="submission" date="2018-04" db="EMBL/GenBank/DDBJ databases">
        <title>WGS assembly of Panicum hallii.</title>
        <authorList>
            <person name="Lovell J."/>
            <person name="Jenkins J."/>
            <person name="Lowry D."/>
            <person name="Mamidi S."/>
            <person name="Sreedasyam A."/>
            <person name="Weng X."/>
            <person name="Barry K."/>
            <person name="Bonette J."/>
            <person name="Campitelli B."/>
            <person name="Daum C."/>
            <person name="Gordon S."/>
            <person name="Gould B."/>
            <person name="Lipzen A."/>
            <person name="Macqueen A."/>
            <person name="Palacio-Mejia J."/>
            <person name="Plott C."/>
            <person name="Shakirov E."/>
            <person name="Shu S."/>
            <person name="Yoshinaga Y."/>
            <person name="Zane M."/>
            <person name="Rokhsar D."/>
            <person name="Grimwood J."/>
            <person name="Schmutz J."/>
            <person name="Juenger T."/>
        </authorList>
    </citation>
    <scope>NUCLEOTIDE SEQUENCE [LARGE SCALE GENOMIC DNA]</scope>
    <source>
        <strain evidence="3">FIL2</strain>
    </source>
</reference>
<dbReference type="AlphaFoldDB" id="A0A2T8IB91"/>
<dbReference type="EMBL" id="CM008052">
    <property type="protein sequence ID" value="PVH34942.1"/>
    <property type="molecule type" value="Genomic_DNA"/>
</dbReference>
<feature type="domain" description="MLLE-like" evidence="2">
    <location>
        <begin position="216"/>
        <end position="274"/>
    </location>
</feature>
<evidence type="ECO:0000259" key="2">
    <source>
        <dbReference type="Pfam" id="PF23950"/>
    </source>
</evidence>
<dbReference type="PANTHER" id="PTHR46250:SF15">
    <property type="entry name" value="OS01G0523800 PROTEIN"/>
    <property type="match status" value="1"/>
</dbReference>
<dbReference type="Pfam" id="PF23950">
    <property type="entry name" value="MLLE_2"/>
    <property type="match status" value="1"/>
</dbReference>
<proteinExistence type="predicted"/>
<protein>
    <recommendedName>
        <fullName evidence="2">MLLE-like domain-containing protein</fullName>
    </recommendedName>
</protein>
<dbReference type="InterPro" id="IPR056623">
    <property type="entry name" value="MLLE_2"/>
</dbReference>
<name>A0A2T8IB91_9POAL</name>
<organism evidence="3">
    <name type="scientific">Panicum hallii</name>
    <dbReference type="NCBI Taxonomy" id="206008"/>
    <lineage>
        <taxon>Eukaryota</taxon>
        <taxon>Viridiplantae</taxon>
        <taxon>Streptophyta</taxon>
        <taxon>Embryophyta</taxon>
        <taxon>Tracheophyta</taxon>
        <taxon>Spermatophyta</taxon>
        <taxon>Magnoliopsida</taxon>
        <taxon>Liliopsida</taxon>
        <taxon>Poales</taxon>
        <taxon>Poaceae</taxon>
        <taxon>PACMAD clade</taxon>
        <taxon>Panicoideae</taxon>
        <taxon>Panicodae</taxon>
        <taxon>Paniceae</taxon>
        <taxon>Panicinae</taxon>
        <taxon>Panicum</taxon>
        <taxon>Panicum sect. Panicum</taxon>
    </lineage>
</organism>
<dbReference type="Proteomes" id="UP000243499">
    <property type="component" value="Chromosome 7"/>
</dbReference>
<evidence type="ECO:0000256" key="1">
    <source>
        <dbReference type="SAM" id="MobiDB-lite"/>
    </source>
</evidence>
<accession>A0A2T8IB91</accession>
<evidence type="ECO:0000313" key="3">
    <source>
        <dbReference type="EMBL" id="PVH34942.1"/>
    </source>
</evidence>
<feature type="compositionally biased region" description="Low complexity" evidence="1">
    <location>
        <begin position="140"/>
        <end position="153"/>
    </location>
</feature>
<gene>
    <name evidence="3" type="ORF">PAHAL_7G070900</name>
</gene>
<feature type="region of interest" description="Disordered" evidence="1">
    <location>
        <begin position="125"/>
        <end position="177"/>
    </location>
</feature>
<sequence length="279" mass="31715">MWKNKRIWTYYEDDELIKALYEVSLDPRWKSEGGFKNGYCSVLENMFASKLPNSGLTAIPHIEFRVRHFRTSMVPLRGLYGISFRYYETLAAIYSKDIATREGAEGIGEDVSNMDKEIALGDSHNEVEEDHMSMDTPQQSLDSRNSMDSTSSSSKRRKKAKDNSKGNEPSLSSDPFLDMVGGLRGDLNKASQHFGKMAEALEREAKVQAEATQNDPMQMLWEKSIAKLTRLGFTGSELLKAATVFMKIPNQMTMLFALPENLRREFIQNMLADEAQRKK</sequence>